<dbReference type="AlphaFoldDB" id="A0A5C5XR11"/>
<dbReference type="Proteomes" id="UP000317238">
    <property type="component" value="Unassembled WGS sequence"/>
</dbReference>
<protein>
    <recommendedName>
        <fullName evidence="4">RecT family protein</fullName>
    </recommendedName>
</protein>
<evidence type="ECO:0008006" key="4">
    <source>
        <dbReference type="Google" id="ProtNLM"/>
    </source>
</evidence>
<reference evidence="2 3" key="1">
    <citation type="submission" date="2019-02" db="EMBL/GenBank/DDBJ databases">
        <title>Deep-cultivation of Planctomycetes and their phenomic and genomic characterization uncovers novel biology.</title>
        <authorList>
            <person name="Wiegand S."/>
            <person name="Jogler M."/>
            <person name="Boedeker C."/>
            <person name="Pinto D."/>
            <person name="Vollmers J."/>
            <person name="Rivas-Marin E."/>
            <person name="Kohn T."/>
            <person name="Peeters S.H."/>
            <person name="Heuer A."/>
            <person name="Rast P."/>
            <person name="Oberbeckmann S."/>
            <person name="Bunk B."/>
            <person name="Jeske O."/>
            <person name="Meyerdierks A."/>
            <person name="Storesund J.E."/>
            <person name="Kallscheuer N."/>
            <person name="Luecker S."/>
            <person name="Lage O.M."/>
            <person name="Pohl T."/>
            <person name="Merkel B.J."/>
            <person name="Hornburger P."/>
            <person name="Mueller R.-W."/>
            <person name="Bruemmer F."/>
            <person name="Labrenz M."/>
            <person name="Spormann A.M."/>
            <person name="Op Den Camp H."/>
            <person name="Overmann J."/>
            <person name="Amann R."/>
            <person name="Jetten M.S.M."/>
            <person name="Mascher T."/>
            <person name="Medema M.H."/>
            <person name="Devos D.P."/>
            <person name="Kaster A.-K."/>
            <person name="Ovreas L."/>
            <person name="Rohde M."/>
            <person name="Galperin M.Y."/>
            <person name="Jogler C."/>
        </authorList>
    </citation>
    <scope>NUCLEOTIDE SEQUENCE [LARGE SCALE GENOMIC DNA]</scope>
    <source>
        <strain evidence="2 3">Pan14r</strain>
    </source>
</reference>
<sequence>MSTALSAYAVPNAVELINVMGEAIAKSQMLGCQNADQGRVLAMACLAKQQDPLSLAQRYDIIQGKLAMKSAAMLAEFRARGGRQKMIERTPEAAEVELSIDDSIERFRLTWEEAQQEDFTKDKKGNIKSNYSFPRKRMQMLWARVVSDGVNVMCPEVNCGLYTPEEVGDIIDAENFESVAPPPATSSSAPASASSVEGSAVDVPTDAEFEQKTKASGQQIKRMTQLFAELDVSAEAQMRAFRGVGASSMVDVSSEGADQIIAKMESHLAASSGSTPAATPEQIAEVKSLLDQVSQREGKGHVPLEIQKHLNAHGISKLTQLNQHSMDLLVRGLREDCETSLDSFLGEAPQSAGESQSS</sequence>
<organism evidence="2 3">
    <name type="scientific">Crateriforma conspicua</name>
    <dbReference type="NCBI Taxonomy" id="2527996"/>
    <lineage>
        <taxon>Bacteria</taxon>
        <taxon>Pseudomonadati</taxon>
        <taxon>Planctomycetota</taxon>
        <taxon>Planctomycetia</taxon>
        <taxon>Planctomycetales</taxon>
        <taxon>Planctomycetaceae</taxon>
        <taxon>Crateriforma</taxon>
    </lineage>
</organism>
<keyword evidence="3" id="KW-1185">Reference proteome</keyword>
<feature type="region of interest" description="Disordered" evidence="1">
    <location>
        <begin position="177"/>
        <end position="203"/>
    </location>
</feature>
<accession>A0A5C5XR11</accession>
<dbReference type="EMBL" id="SJPL01000002">
    <property type="protein sequence ID" value="TWT65647.1"/>
    <property type="molecule type" value="Genomic_DNA"/>
</dbReference>
<dbReference type="OrthoDB" id="4379535at2"/>
<evidence type="ECO:0000313" key="2">
    <source>
        <dbReference type="EMBL" id="TWT65647.1"/>
    </source>
</evidence>
<gene>
    <name evidence="2" type="ORF">Pan14r_51940</name>
</gene>
<evidence type="ECO:0000256" key="1">
    <source>
        <dbReference type="SAM" id="MobiDB-lite"/>
    </source>
</evidence>
<dbReference type="RefSeq" id="WP_146440920.1">
    <property type="nucleotide sequence ID" value="NZ_SJPL01000002.1"/>
</dbReference>
<comment type="caution">
    <text evidence="2">The sequence shown here is derived from an EMBL/GenBank/DDBJ whole genome shotgun (WGS) entry which is preliminary data.</text>
</comment>
<proteinExistence type="predicted"/>
<name>A0A5C5XR11_9PLAN</name>
<evidence type="ECO:0000313" key="3">
    <source>
        <dbReference type="Proteomes" id="UP000317238"/>
    </source>
</evidence>
<feature type="compositionally biased region" description="Low complexity" evidence="1">
    <location>
        <begin position="185"/>
        <end position="203"/>
    </location>
</feature>